<dbReference type="PANTHER" id="PTHR33991">
    <property type="entry name" value="DNA REPAIR PROTEIN RECO"/>
    <property type="match status" value="1"/>
</dbReference>
<dbReference type="Gene3D" id="2.40.50.140">
    <property type="entry name" value="Nucleic acid-binding proteins"/>
    <property type="match status" value="1"/>
</dbReference>
<dbReference type="EMBL" id="PFQK01000089">
    <property type="protein sequence ID" value="PJC81341.1"/>
    <property type="molecule type" value="Genomic_DNA"/>
</dbReference>
<evidence type="ECO:0000256" key="1">
    <source>
        <dbReference type="ARBA" id="ARBA00022763"/>
    </source>
</evidence>
<dbReference type="Pfam" id="PF11967">
    <property type="entry name" value="RecO_N"/>
    <property type="match status" value="1"/>
</dbReference>
<sequence length="174" mass="20634">MKTLKTEAVILKKKSLLNKDYLVTIFSQEEGKIKTFAKGAKKITSRRISHLQTGNLIETIIYRKDDRYYLQETQLISGFSKIKDSQVKSQYLYYFIFILERLLAENQRDTSAYNLLKKFLIELSEDANFKELKLYKYINKLIQDLGYSKEDKSSHELRLFIEELINEKLPLFII</sequence>
<dbReference type="AlphaFoldDB" id="A0A2M8GLA9"/>
<dbReference type="GO" id="GO:0006302">
    <property type="term" value="P:double-strand break repair"/>
    <property type="evidence" value="ECO:0007669"/>
    <property type="project" value="TreeGrafter"/>
</dbReference>
<organism evidence="5 6">
    <name type="scientific">Candidatus Roizmanbacteria bacterium CG_4_8_14_3_um_filter_36_10</name>
    <dbReference type="NCBI Taxonomy" id="1974834"/>
    <lineage>
        <taxon>Bacteria</taxon>
        <taxon>Candidatus Roizmaniibacteriota</taxon>
    </lineage>
</organism>
<proteinExistence type="predicted"/>
<dbReference type="InterPro" id="IPR003717">
    <property type="entry name" value="RecO"/>
</dbReference>
<dbReference type="PANTHER" id="PTHR33991:SF1">
    <property type="entry name" value="DNA REPAIR PROTEIN RECO"/>
    <property type="match status" value="1"/>
</dbReference>
<keyword evidence="1" id="KW-0227">DNA damage</keyword>
<evidence type="ECO:0000259" key="4">
    <source>
        <dbReference type="Pfam" id="PF11967"/>
    </source>
</evidence>
<protein>
    <submittedName>
        <fullName evidence="5">DNA repair protein RecO</fullName>
    </submittedName>
</protein>
<dbReference type="SUPFAM" id="SSF50249">
    <property type="entry name" value="Nucleic acid-binding proteins"/>
    <property type="match status" value="1"/>
</dbReference>
<dbReference type="Proteomes" id="UP000229370">
    <property type="component" value="Unassembled WGS sequence"/>
</dbReference>
<keyword evidence="2" id="KW-0233">DNA recombination</keyword>
<keyword evidence="3" id="KW-0234">DNA repair</keyword>
<dbReference type="GO" id="GO:0006310">
    <property type="term" value="P:DNA recombination"/>
    <property type="evidence" value="ECO:0007669"/>
    <property type="project" value="UniProtKB-KW"/>
</dbReference>
<reference evidence="6" key="1">
    <citation type="submission" date="2017-09" db="EMBL/GenBank/DDBJ databases">
        <title>Depth-based differentiation of microbial function through sediment-hosted aquifers and enrichment of novel symbionts in the deep terrestrial subsurface.</title>
        <authorList>
            <person name="Probst A.J."/>
            <person name="Ladd B."/>
            <person name="Jarett J.K."/>
            <person name="Geller-Mcgrath D.E."/>
            <person name="Sieber C.M.K."/>
            <person name="Emerson J.B."/>
            <person name="Anantharaman K."/>
            <person name="Thomas B.C."/>
            <person name="Malmstrom R."/>
            <person name="Stieglmeier M."/>
            <person name="Klingl A."/>
            <person name="Woyke T."/>
            <person name="Ryan C.M."/>
            <person name="Banfield J.F."/>
        </authorList>
    </citation>
    <scope>NUCLEOTIDE SEQUENCE [LARGE SCALE GENOMIC DNA]</scope>
</reference>
<evidence type="ECO:0000313" key="5">
    <source>
        <dbReference type="EMBL" id="PJC81341.1"/>
    </source>
</evidence>
<name>A0A2M8GLA9_9BACT</name>
<feature type="domain" description="DNA replication/recombination mediator RecO N-terminal" evidence="4">
    <location>
        <begin position="1"/>
        <end position="79"/>
    </location>
</feature>
<dbReference type="InterPro" id="IPR022572">
    <property type="entry name" value="DNA_rep/recomb_RecO_N"/>
</dbReference>
<evidence type="ECO:0000313" key="6">
    <source>
        <dbReference type="Proteomes" id="UP000229370"/>
    </source>
</evidence>
<evidence type="ECO:0000256" key="3">
    <source>
        <dbReference type="ARBA" id="ARBA00023204"/>
    </source>
</evidence>
<comment type="caution">
    <text evidence="5">The sequence shown here is derived from an EMBL/GenBank/DDBJ whole genome shotgun (WGS) entry which is preliminary data.</text>
</comment>
<dbReference type="InterPro" id="IPR012340">
    <property type="entry name" value="NA-bd_OB-fold"/>
</dbReference>
<gene>
    <name evidence="5" type="primary">recO</name>
    <name evidence="5" type="ORF">CO007_05070</name>
</gene>
<accession>A0A2M8GLA9</accession>
<dbReference type="GO" id="GO:0043590">
    <property type="term" value="C:bacterial nucleoid"/>
    <property type="evidence" value="ECO:0007669"/>
    <property type="project" value="TreeGrafter"/>
</dbReference>
<dbReference type="NCBIfam" id="TIGR00613">
    <property type="entry name" value="reco"/>
    <property type="match status" value="1"/>
</dbReference>
<evidence type="ECO:0000256" key="2">
    <source>
        <dbReference type="ARBA" id="ARBA00023172"/>
    </source>
</evidence>